<dbReference type="InterPro" id="IPR013976">
    <property type="entry name" value="HDOD"/>
</dbReference>
<dbReference type="Pfam" id="PF08668">
    <property type="entry name" value="HDOD"/>
    <property type="match status" value="1"/>
</dbReference>
<feature type="domain" description="HDOD" evidence="1">
    <location>
        <begin position="18"/>
        <end position="211"/>
    </location>
</feature>
<gene>
    <name evidence="2" type="ORF">RED65_14507</name>
</gene>
<dbReference type="Gene3D" id="1.10.3210.10">
    <property type="entry name" value="Hypothetical protein af1432"/>
    <property type="match status" value="1"/>
</dbReference>
<dbReference type="PROSITE" id="PS51833">
    <property type="entry name" value="HDOD"/>
    <property type="match status" value="1"/>
</dbReference>
<evidence type="ECO:0000259" key="1">
    <source>
        <dbReference type="PROSITE" id="PS51833"/>
    </source>
</evidence>
<dbReference type="HOGENOM" id="CLU_048246_2_1_6"/>
<dbReference type="SUPFAM" id="SSF109604">
    <property type="entry name" value="HD-domain/PDEase-like"/>
    <property type="match status" value="1"/>
</dbReference>
<evidence type="ECO:0000313" key="3">
    <source>
        <dbReference type="Proteomes" id="UP000004263"/>
    </source>
</evidence>
<dbReference type="AlphaFoldDB" id="Q1N4E9"/>
<dbReference type="InterPro" id="IPR052340">
    <property type="entry name" value="RNase_Y/CdgJ"/>
</dbReference>
<dbReference type="PANTHER" id="PTHR33525">
    <property type="match status" value="1"/>
</dbReference>
<comment type="caution">
    <text evidence="2">The sequence shown here is derived from an EMBL/GenBank/DDBJ whole genome shotgun (WGS) entry which is preliminary data.</text>
</comment>
<evidence type="ECO:0000313" key="2">
    <source>
        <dbReference type="EMBL" id="EAT12916.1"/>
    </source>
</evidence>
<sequence>MSDLSQEQIDKILQGISIPPQPQIMVDLQMEQVMPDPDINRIAELIKQDVGLAGTVLKVVNSPFYGLTNKITSIEQAVGILGMNSVVNIVNGITIKSSLSDDAIRALTRFWDTAMDVAMTSATLAKQVGYPHADNAYTLGLFHNCGVPLLMARYPNYMEIMEESYGGSHNRIIDFENTQLQTNHAVIGYYTAKSWNLPKLLCDIIAEHHDCKRIYRDNPNENDKTTLLSILKMAEHICGNYKILGHQDEDHEWDEIGDYVLEYLGFNDYDLNNFKEIFSEMGISPNNYGLN</sequence>
<dbReference type="Proteomes" id="UP000004263">
    <property type="component" value="Unassembled WGS sequence"/>
</dbReference>
<reference evidence="2 3" key="1">
    <citation type="submission" date="2006-03" db="EMBL/GenBank/DDBJ databases">
        <authorList>
            <person name="Pinhassi J."/>
            <person name="Pedros-Alio C."/>
            <person name="Ferriera S."/>
            <person name="Johnson J."/>
            <person name="Kravitz S."/>
            <person name="Halpern A."/>
            <person name="Remington K."/>
            <person name="Beeson K."/>
            <person name="Tran B."/>
            <person name="Rogers Y.-H."/>
            <person name="Friedman R."/>
            <person name="Venter J.C."/>
        </authorList>
    </citation>
    <scope>NUCLEOTIDE SEQUENCE [LARGE SCALE GENOMIC DNA]</scope>
    <source>
        <strain evidence="2 3">RED65</strain>
    </source>
</reference>
<name>Q1N4E9_9GAMM</name>
<accession>Q1N4E9</accession>
<keyword evidence="3" id="KW-1185">Reference proteome</keyword>
<dbReference type="PANTHER" id="PTHR33525:SF6">
    <property type="entry name" value="HDOD DOMAIN-CONTAINING PROTEIN"/>
    <property type="match status" value="1"/>
</dbReference>
<protein>
    <submittedName>
        <fullName evidence="2">Predicted signal transduction protein</fullName>
    </submittedName>
</protein>
<dbReference type="EMBL" id="AAQH01000003">
    <property type="protein sequence ID" value="EAT12916.1"/>
    <property type="molecule type" value="Genomic_DNA"/>
</dbReference>
<dbReference type="RefSeq" id="WP_007017987.1">
    <property type="nucleotide sequence ID" value="NZ_CH724115.1"/>
</dbReference>
<dbReference type="STRING" id="207949.RED65_14507"/>
<proteinExistence type="predicted"/>
<organism evidence="2 3">
    <name type="scientific">Bermanella marisrubri</name>
    <dbReference type="NCBI Taxonomy" id="207949"/>
    <lineage>
        <taxon>Bacteria</taxon>
        <taxon>Pseudomonadati</taxon>
        <taxon>Pseudomonadota</taxon>
        <taxon>Gammaproteobacteria</taxon>
        <taxon>Oceanospirillales</taxon>
        <taxon>Oceanospirillaceae</taxon>
        <taxon>Bermanella</taxon>
    </lineage>
</organism>